<dbReference type="EMBL" id="CP002305">
    <property type="protein sequence ID" value="ADQ15825.1"/>
    <property type="molecule type" value="Genomic_DNA"/>
</dbReference>
<dbReference type="KEGG" id="lby:Lbys_0029"/>
<dbReference type="eggNOG" id="ENOG5032V86">
    <property type="taxonomic scope" value="Bacteria"/>
</dbReference>
<reference key="1">
    <citation type="submission" date="2010-11" db="EMBL/GenBank/DDBJ databases">
        <title>The complete genome of Leadbetterella byssophila DSM 17132.</title>
        <authorList>
            <consortium name="US DOE Joint Genome Institute (JGI-PGF)"/>
            <person name="Lucas S."/>
            <person name="Copeland A."/>
            <person name="Lapidus A."/>
            <person name="Glavina del Rio T."/>
            <person name="Dalin E."/>
            <person name="Tice H."/>
            <person name="Bruce D."/>
            <person name="Goodwin L."/>
            <person name="Pitluck S."/>
            <person name="Kyrpides N."/>
            <person name="Mavromatis K."/>
            <person name="Ivanova N."/>
            <person name="Teshima H."/>
            <person name="Brettin T."/>
            <person name="Detter J.C."/>
            <person name="Han C."/>
            <person name="Tapia R."/>
            <person name="Land M."/>
            <person name="Hauser L."/>
            <person name="Markowitz V."/>
            <person name="Cheng J.-F."/>
            <person name="Hugenholtz P."/>
            <person name="Woyke T."/>
            <person name="Wu D."/>
            <person name="Tindall B."/>
            <person name="Pomrenke H.G."/>
            <person name="Brambilla E."/>
            <person name="Klenk H.-P."/>
            <person name="Eisen J.A."/>
        </authorList>
    </citation>
    <scope>NUCLEOTIDE SEQUENCE [LARGE SCALE GENOMIC DNA]</scope>
    <source>
        <strain>DSM 17132</strain>
    </source>
</reference>
<evidence type="ECO:0000313" key="3">
    <source>
        <dbReference type="Proteomes" id="UP000007435"/>
    </source>
</evidence>
<keyword evidence="3" id="KW-1185">Reference proteome</keyword>
<dbReference type="AlphaFoldDB" id="E4RRJ6"/>
<proteinExistence type="predicted"/>
<feature type="chain" id="PRO_5003188368" evidence="1">
    <location>
        <begin position="19"/>
        <end position="181"/>
    </location>
</feature>
<evidence type="ECO:0000313" key="2">
    <source>
        <dbReference type="EMBL" id="ADQ15825.1"/>
    </source>
</evidence>
<evidence type="ECO:0000256" key="1">
    <source>
        <dbReference type="SAM" id="SignalP"/>
    </source>
</evidence>
<organism evidence="2 3">
    <name type="scientific">Leadbetterella byssophila (strain DSM 17132 / JCM 16389 / KACC 11308 / NBRC 106382 / 4M15)</name>
    <dbReference type="NCBI Taxonomy" id="649349"/>
    <lineage>
        <taxon>Bacteria</taxon>
        <taxon>Pseudomonadati</taxon>
        <taxon>Bacteroidota</taxon>
        <taxon>Cytophagia</taxon>
        <taxon>Cytophagales</taxon>
        <taxon>Leadbetterellaceae</taxon>
        <taxon>Leadbetterella</taxon>
    </lineage>
</organism>
<sequence>MRTKFFLFFALISAGAFAQSNTDQHTLTITVPSVALLDLEPSSGKNLSVSFNAPTDPGLALVLDPAAVLNSVYLNYTSVLASATKRNITVSMTGSLTGVQIKVTAGAATATGAGEKGTPTSEVTLSDTEQIIIQDVGSAYTGTGSGNGHQLTYVVDLPSSTFGTLVSGNKVATIKYTLSGD</sequence>
<dbReference type="STRING" id="649349.Lbys_0029"/>
<feature type="signal peptide" evidence="1">
    <location>
        <begin position="1"/>
        <end position="18"/>
    </location>
</feature>
<reference evidence="2 3" key="2">
    <citation type="journal article" date="2011" name="Stand. Genomic Sci.">
        <title>Complete genome sequence of Leadbetterella byssophila type strain (4M15).</title>
        <authorList>
            <person name="Abt B."/>
            <person name="Teshima H."/>
            <person name="Lucas S."/>
            <person name="Lapidus A."/>
            <person name="Del Rio T.G."/>
            <person name="Nolan M."/>
            <person name="Tice H."/>
            <person name="Cheng J.F."/>
            <person name="Pitluck S."/>
            <person name="Liolios K."/>
            <person name="Pagani I."/>
            <person name="Ivanova N."/>
            <person name="Mavromatis K."/>
            <person name="Pati A."/>
            <person name="Tapia R."/>
            <person name="Han C."/>
            <person name="Goodwin L."/>
            <person name="Chen A."/>
            <person name="Palaniappan K."/>
            <person name="Land M."/>
            <person name="Hauser L."/>
            <person name="Chang Y.J."/>
            <person name="Jeffries C.D."/>
            <person name="Rohde M."/>
            <person name="Goker M."/>
            <person name="Tindall B.J."/>
            <person name="Detter J.C."/>
            <person name="Woyke T."/>
            <person name="Bristow J."/>
            <person name="Eisen J.A."/>
            <person name="Markowitz V."/>
            <person name="Hugenholtz P."/>
            <person name="Klenk H.P."/>
            <person name="Kyrpides N.C."/>
        </authorList>
    </citation>
    <scope>NUCLEOTIDE SEQUENCE [LARGE SCALE GENOMIC DNA]</scope>
    <source>
        <strain evidence="3">DSM 17132 / JCM 16389 / KACC 11308 / NBRC 106382 / 4M15</strain>
    </source>
</reference>
<protein>
    <submittedName>
        <fullName evidence="2">Uncharacterized protein</fullName>
    </submittedName>
</protein>
<gene>
    <name evidence="2" type="ordered locus">Lbys_0029</name>
</gene>
<dbReference type="HOGENOM" id="CLU_121843_0_0_10"/>
<dbReference type="Proteomes" id="UP000007435">
    <property type="component" value="Chromosome"/>
</dbReference>
<accession>E4RRJ6</accession>
<dbReference type="RefSeq" id="WP_013406883.1">
    <property type="nucleotide sequence ID" value="NC_014655.1"/>
</dbReference>
<keyword evidence="1" id="KW-0732">Signal</keyword>
<name>E4RRJ6_LEAB4</name>
<dbReference type="OrthoDB" id="1120212at2"/>